<evidence type="ECO:0000313" key="7">
    <source>
        <dbReference type="Proteomes" id="UP000813444"/>
    </source>
</evidence>
<dbReference type="OrthoDB" id="7130006at2759"/>
<dbReference type="Pfam" id="PF06441">
    <property type="entry name" value="EHN"/>
    <property type="match status" value="1"/>
</dbReference>
<feature type="active site" description="Proton donor" evidence="4">
    <location>
        <position position="314"/>
    </location>
</feature>
<dbReference type="PRINTS" id="PR00412">
    <property type="entry name" value="EPOXHYDRLASE"/>
</dbReference>
<dbReference type="PANTHER" id="PTHR21661">
    <property type="entry name" value="EPOXIDE HYDROLASE 1-RELATED"/>
    <property type="match status" value="1"/>
</dbReference>
<keyword evidence="7" id="KW-1185">Reference proteome</keyword>
<dbReference type="SUPFAM" id="SSF53474">
    <property type="entry name" value="alpha/beta-Hydrolases"/>
    <property type="match status" value="1"/>
</dbReference>
<dbReference type="InterPro" id="IPR010497">
    <property type="entry name" value="Epoxide_hydro_N"/>
</dbReference>
<evidence type="ECO:0000256" key="2">
    <source>
        <dbReference type="ARBA" id="ARBA00022797"/>
    </source>
</evidence>
<evidence type="ECO:0000256" key="4">
    <source>
        <dbReference type="PIRSR" id="PIRSR001112-1"/>
    </source>
</evidence>
<dbReference type="PIRSF" id="PIRSF001112">
    <property type="entry name" value="Epoxide_hydrolase"/>
    <property type="match status" value="1"/>
</dbReference>
<comment type="similarity">
    <text evidence="1">Belongs to the peptidase S33 family.</text>
</comment>
<feature type="domain" description="Epoxide hydrolase N-terminal" evidence="5">
    <location>
        <begin position="5"/>
        <end position="116"/>
    </location>
</feature>
<evidence type="ECO:0000259" key="5">
    <source>
        <dbReference type="Pfam" id="PF06441"/>
    </source>
</evidence>
<evidence type="ECO:0000256" key="3">
    <source>
        <dbReference type="ARBA" id="ARBA00022801"/>
    </source>
</evidence>
<sequence>MAQSISPYQIAVPESSLDLLRQKLALTTLPGETDFSNDSNYGAGLADIKRLVNFWKDGFDWRKVEAELNKLPHYTTTVDIEGHEELRLHFVHQRSDKPNSIPLLFCHGWPGSFIEVVKLLPLLTTSSDDEPSFHVVAPSLPNFGFSQRTSKRGFGLRQHAEACHKLMLQLGYEKYATQGGDLGFMVTRAMSTQYPAHIIATHMNFFLTISPSPTTTPMLVLQYLLGWFSASEKNGLERSRDYRVNRAGYSTIQSTAPHTPGFALRDSPMALLAWVYEKLRDWTDSYPWTDEEVLTWISIYYFSEAGPESSLRIYYEMTHEEGKIDCDIQAMNPVLRWNAVPLGLSFFPRDVIILPSSWAKTLGPVVFEKRHDEGGHFAAYERPELLARDVKAMFSQKDIRARL</sequence>
<feature type="active site" description="Nucleophile" evidence="4">
    <location>
        <position position="181"/>
    </location>
</feature>
<evidence type="ECO:0000313" key="6">
    <source>
        <dbReference type="EMBL" id="KAH7324772.1"/>
    </source>
</evidence>
<protein>
    <submittedName>
        <fullName evidence="6">Alpha/Beta hydrolase protein</fullName>
    </submittedName>
</protein>
<keyword evidence="3 6" id="KW-0378">Hydrolase</keyword>
<dbReference type="AlphaFoldDB" id="A0A8K0SXT7"/>
<dbReference type="InterPro" id="IPR016292">
    <property type="entry name" value="Epoxide_hydrolase"/>
</dbReference>
<comment type="caution">
    <text evidence="6">The sequence shown here is derived from an EMBL/GenBank/DDBJ whole genome shotgun (WGS) entry which is preliminary data.</text>
</comment>
<dbReference type="InterPro" id="IPR029058">
    <property type="entry name" value="AB_hydrolase_fold"/>
</dbReference>
<proteinExistence type="inferred from homology"/>
<feature type="active site" description="Proton acceptor" evidence="4">
    <location>
        <position position="376"/>
    </location>
</feature>
<dbReference type="Gene3D" id="3.40.50.1820">
    <property type="entry name" value="alpha/beta hydrolase"/>
    <property type="match status" value="1"/>
</dbReference>
<evidence type="ECO:0000256" key="1">
    <source>
        <dbReference type="ARBA" id="ARBA00010088"/>
    </source>
</evidence>
<dbReference type="GO" id="GO:0004301">
    <property type="term" value="F:epoxide hydrolase activity"/>
    <property type="evidence" value="ECO:0007669"/>
    <property type="project" value="TreeGrafter"/>
</dbReference>
<gene>
    <name evidence="6" type="ORF">B0I35DRAFT_509463</name>
</gene>
<dbReference type="Proteomes" id="UP000813444">
    <property type="component" value="Unassembled WGS sequence"/>
</dbReference>
<keyword evidence="2" id="KW-0058">Aromatic hydrocarbons catabolism</keyword>
<dbReference type="EMBL" id="JAGPNK010000003">
    <property type="protein sequence ID" value="KAH7324772.1"/>
    <property type="molecule type" value="Genomic_DNA"/>
</dbReference>
<dbReference type="GO" id="GO:0097176">
    <property type="term" value="P:epoxide metabolic process"/>
    <property type="evidence" value="ECO:0007669"/>
    <property type="project" value="TreeGrafter"/>
</dbReference>
<name>A0A8K0SXT7_9HYPO</name>
<dbReference type="InterPro" id="IPR000639">
    <property type="entry name" value="Epox_hydrolase-like"/>
</dbReference>
<organism evidence="6 7">
    <name type="scientific">Stachybotrys elegans</name>
    <dbReference type="NCBI Taxonomy" id="80388"/>
    <lineage>
        <taxon>Eukaryota</taxon>
        <taxon>Fungi</taxon>
        <taxon>Dikarya</taxon>
        <taxon>Ascomycota</taxon>
        <taxon>Pezizomycotina</taxon>
        <taxon>Sordariomycetes</taxon>
        <taxon>Hypocreomycetidae</taxon>
        <taxon>Hypocreales</taxon>
        <taxon>Stachybotryaceae</taxon>
        <taxon>Stachybotrys</taxon>
    </lineage>
</organism>
<accession>A0A8K0SXT7</accession>
<reference evidence="6" key="1">
    <citation type="journal article" date="2021" name="Nat. Commun.">
        <title>Genetic determinants of endophytism in the Arabidopsis root mycobiome.</title>
        <authorList>
            <person name="Mesny F."/>
            <person name="Miyauchi S."/>
            <person name="Thiergart T."/>
            <person name="Pickel B."/>
            <person name="Atanasova L."/>
            <person name="Karlsson M."/>
            <person name="Huettel B."/>
            <person name="Barry K.W."/>
            <person name="Haridas S."/>
            <person name="Chen C."/>
            <person name="Bauer D."/>
            <person name="Andreopoulos W."/>
            <person name="Pangilinan J."/>
            <person name="LaButti K."/>
            <person name="Riley R."/>
            <person name="Lipzen A."/>
            <person name="Clum A."/>
            <person name="Drula E."/>
            <person name="Henrissat B."/>
            <person name="Kohler A."/>
            <person name="Grigoriev I.V."/>
            <person name="Martin F.M."/>
            <person name="Hacquard S."/>
        </authorList>
    </citation>
    <scope>NUCLEOTIDE SEQUENCE</scope>
    <source>
        <strain evidence="6">MPI-CAGE-CH-0235</strain>
    </source>
</reference>
<dbReference type="PANTHER" id="PTHR21661:SF35">
    <property type="entry name" value="EPOXIDE HYDROLASE"/>
    <property type="match status" value="1"/>
</dbReference>